<feature type="chain" id="PRO_5016597015" evidence="2">
    <location>
        <begin position="20"/>
        <end position="189"/>
    </location>
</feature>
<feature type="transmembrane region" description="Helical" evidence="1">
    <location>
        <begin position="71"/>
        <end position="95"/>
    </location>
</feature>
<dbReference type="InterPro" id="IPR001623">
    <property type="entry name" value="DnaJ_domain"/>
</dbReference>
<comment type="caution">
    <text evidence="3">The sequence shown here is derived from an EMBL/GenBank/DDBJ whole genome shotgun (WGS) entry which is preliminary data.</text>
</comment>
<keyword evidence="1" id="KW-1133">Transmembrane helix</keyword>
<evidence type="ECO:0000256" key="1">
    <source>
        <dbReference type="SAM" id="Phobius"/>
    </source>
</evidence>
<evidence type="ECO:0000313" key="3">
    <source>
        <dbReference type="EMBL" id="RDX61803.1"/>
    </source>
</evidence>
<feature type="non-terminal residue" evidence="3">
    <location>
        <position position="1"/>
    </location>
</feature>
<name>A0A371E727_MUCPR</name>
<proteinExistence type="predicted"/>
<evidence type="ECO:0000313" key="4">
    <source>
        <dbReference type="Proteomes" id="UP000257109"/>
    </source>
</evidence>
<accession>A0A371E727</accession>
<evidence type="ECO:0000256" key="2">
    <source>
        <dbReference type="SAM" id="SignalP"/>
    </source>
</evidence>
<gene>
    <name evidence="3" type="ORF">CR513_59932</name>
</gene>
<keyword evidence="2" id="KW-0732">Signal</keyword>
<reference evidence="3" key="1">
    <citation type="submission" date="2018-05" db="EMBL/GenBank/DDBJ databases">
        <title>Draft genome of Mucuna pruriens seed.</title>
        <authorList>
            <person name="Nnadi N.E."/>
            <person name="Vos R."/>
            <person name="Hasami M.H."/>
            <person name="Devisetty U.K."/>
            <person name="Aguiy J.C."/>
        </authorList>
    </citation>
    <scope>NUCLEOTIDE SEQUENCE [LARGE SCALE GENOMIC DNA]</scope>
    <source>
        <strain evidence="3">JCA_2017</strain>
    </source>
</reference>
<dbReference type="Proteomes" id="UP000257109">
    <property type="component" value="Unassembled WGS sequence"/>
</dbReference>
<organism evidence="3 4">
    <name type="scientific">Mucuna pruriens</name>
    <name type="common">Velvet bean</name>
    <name type="synonym">Dolichos pruriens</name>
    <dbReference type="NCBI Taxonomy" id="157652"/>
    <lineage>
        <taxon>Eukaryota</taxon>
        <taxon>Viridiplantae</taxon>
        <taxon>Streptophyta</taxon>
        <taxon>Embryophyta</taxon>
        <taxon>Tracheophyta</taxon>
        <taxon>Spermatophyta</taxon>
        <taxon>Magnoliopsida</taxon>
        <taxon>eudicotyledons</taxon>
        <taxon>Gunneridae</taxon>
        <taxon>Pentapetalae</taxon>
        <taxon>rosids</taxon>
        <taxon>fabids</taxon>
        <taxon>Fabales</taxon>
        <taxon>Fabaceae</taxon>
        <taxon>Papilionoideae</taxon>
        <taxon>50 kb inversion clade</taxon>
        <taxon>NPAAA clade</taxon>
        <taxon>indigoferoid/millettioid clade</taxon>
        <taxon>Phaseoleae</taxon>
        <taxon>Mucuna</taxon>
    </lineage>
</organism>
<dbReference type="EMBL" id="QJKJ01015895">
    <property type="protein sequence ID" value="RDX61803.1"/>
    <property type="molecule type" value="Genomic_DNA"/>
</dbReference>
<keyword evidence="1" id="KW-0812">Transmembrane</keyword>
<dbReference type="AlphaFoldDB" id="A0A371E727"/>
<sequence>MPIIQYLILCGMSLGSVVGNCLSSYITSTPNQARADDLCLNRVNRQAILVPFPQLEHIQTTTTTLSDNNRYLLIMEIAVTPFFFVWGFIQTGIALEKKKMNLLAMEEEWHFFGFYDYIFRDQIFFLSQMRDLGLFEIKKIYYKLSLRLHPVKTPVMRTPKLILGLKQTRGDLTEKNDLIDLYEECKGNI</sequence>
<protein>
    <submittedName>
        <fullName evidence="3">Uncharacterized protein</fullName>
    </submittedName>
</protein>
<feature type="signal peptide" evidence="2">
    <location>
        <begin position="1"/>
        <end position="19"/>
    </location>
</feature>
<keyword evidence="1" id="KW-0472">Membrane</keyword>
<keyword evidence="4" id="KW-1185">Reference proteome</keyword>
<dbReference type="CDD" id="cd06257">
    <property type="entry name" value="DnaJ"/>
    <property type="match status" value="1"/>
</dbReference>